<organism evidence="2">
    <name type="scientific">Tanacetum cinerariifolium</name>
    <name type="common">Dalmatian daisy</name>
    <name type="synonym">Chrysanthemum cinerariifolium</name>
    <dbReference type="NCBI Taxonomy" id="118510"/>
    <lineage>
        <taxon>Eukaryota</taxon>
        <taxon>Viridiplantae</taxon>
        <taxon>Streptophyta</taxon>
        <taxon>Embryophyta</taxon>
        <taxon>Tracheophyta</taxon>
        <taxon>Spermatophyta</taxon>
        <taxon>Magnoliopsida</taxon>
        <taxon>eudicotyledons</taxon>
        <taxon>Gunneridae</taxon>
        <taxon>Pentapetalae</taxon>
        <taxon>asterids</taxon>
        <taxon>campanulids</taxon>
        <taxon>Asterales</taxon>
        <taxon>Asteraceae</taxon>
        <taxon>Asteroideae</taxon>
        <taxon>Anthemideae</taxon>
        <taxon>Anthemidinae</taxon>
        <taxon>Tanacetum</taxon>
    </lineage>
</organism>
<evidence type="ECO:0000256" key="1">
    <source>
        <dbReference type="SAM" id="MobiDB-lite"/>
    </source>
</evidence>
<feature type="compositionally biased region" description="Pro residues" evidence="1">
    <location>
        <begin position="58"/>
        <end position="67"/>
    </location>
</feature>
<protein>
    <submittedName>
        <fullName evidence="2">Uncharacterized protein</fullName>
    </submittedName>
</protein>
<proteinExistence type="predicted"/>
<comment type="caution">
    <text evidence="2">The sequence shown here is derived from an EMBL/GenBank/DDBJ whole genome shotgun (WGS) entry which is preliminary data.</text>
</comment>
<name>A0A699L3F4_TANCI</name>
<sequence length="161" mass="16602">MRLNFVRNPMPLLPAMLLQAQAGEGAEVAAQDVPHHVPAPDQHSVPALDHSLAYLPTPSRPQSPDPVAPVLKHDHSSAQPETTAGSFSTTKDAPLGGDFHPSPPSDSDPEDSTTQDMVLDALRALANAAVAVDSDIPPGNTSQVPAASPCAPTASVTPGNF</sequence>
<evidence type="ECO:0000313" key="2">
    <source>
        <dbReference type="EMBL" id="GFB17294.1"/>
    </source>
</evidence>
<feature type="region of interest" description="Disordered" evidence="1">
    <location>
        <begin position="52"/>
        <end position="113"/>
    </location>
</feature>
<reference evidence="2" key="1">
    <citation type="journal article" date="2019" name="Sci. Rep.">
        <title>Draft genome of Tanacetum cinerariifolium, the natural source of mosquito coil.</title>
        <authorList>
            <person name="Yamashiro T."/>
            <person name="Shiraishi A."/>
            <person name="Satake H."/>
            <person name="Nakayama K."/>
        </authorList>
    </citation>
    <scope>NUCLEOTIDE SEQUENCE</scope>
</reference>
<feature type="compositionally biased region" description="Polar residues" evidence="1">
    <location>
        <begin position="77"/>
        <end position="91"/>
    </location>
</feature>
<feature type="region of interest" description="Disordered" evidence="1">
    <location>
        <begin position="133"/>
        <end position="161"/>
    </location>
</feature>
<dbReference type="EMBL" id="BKCJ010567875">
    <property type="protein sequence ID" value="GFB17294.1"/>
    <property type="molecule type" value="Genomic_DNA"/>
</dbReference>
<accession>A0A699L3F4</accession>
<dbReference type="AlphaFoldDB" id="A0A699L3F4"/>
<gene>
    <name evidence="2" type="ORF">Tci_689265</name>
</gene>